<keyword evidence="2 4" id="KW-0808">Transferase</keyword>
<dbReference type="InterPro" id="IPR014031">
    <property type="entry name" value="Ketoacyl_synth_C"/>
</dbReference>
<dbReference type="GO" id="GO:0006633">
    <property type="term" value="P:fatty acid biosynthetic process"/>
    <property type="evidence" value="ECO:0007669"/>
    <property type="project" value="TreeGrafter"/>
</dbReference>
<dbReference type="InterPro" id="IPR014030">
    <property type="entry name" value="Ketoacyl_synth_N"/>
</dbReference>
<evidence type="ECO:0000313" key="6">
    <source>
        <dbReference type="EMBL" id="AZQ37986.1"/>
    </source>
</evidence>
<organism evidence="6 7">
    <name type="scientific">Streptomyces cyaneochromogenes</name>
    <dbReference type="NCBI Taxonomy" id="2496836"/>
    <lineage>
        <taxon>Bacteria</taxon>
        <taxon>Bacillati</taxon>
        <taxon>Actinomycetota</taxon>
        <taxon>Actinomycetes</taxon>
        <taxon>Kitasatosporales</taxon>
        <taxon>Streptomycetaceae</taxon>
        <taxon>Streptomyces</taxon>
    </lineage>
</organism>
<dbReference type="CDD" id="cd00832">
    <property type="entry name" value="CLF"/>
    <property type="match status" value="1"/>
</dbReference>
<keyword evidence="7" id="KW-1185">Reference proteome</keyword>
<evidence type="ECO:0000313" key="7">
    <source>
        <dbReference type="Proteomes" id="UP000280298"/>
    </source>
</evidence>
<dbReference type="InterPro" id="IPR016039">
    <property type="entry name" value="Thiolase-like"/>
</dbReference>
<protein>
    <submittedName>
        <fullName evidence="6">Ketosynthase chain-length factor</fullName>
    </submittedName>
</protein>
<keyword evidence="3" id="KW-0012">Acyltransferase</keyword>
<dbReference type="RefSeq" id="WP_126395646.1">
    <property type="nucleotide sequence ID" value="NZ_CP034539.1"/>
</dbReference>
<evidence type="ECO:0000256" key="2">
    <source>
        <dbReference type="ARBA" id="ARBA00022679"/>
    </source>
</evidence>
<dbReference type="PANTHER" id="PTHR11712">
    <property type="entry name" value="POLYKETIDE SYNTHASE-RELATED"/>
    <property type="match status" value="1"/>
</dbReference>
<dbReference type="KEGG" id="scya:EJ357_34775"/>
<reference evidence="6 7" key="1">
    <citation type="journal article" date="2019" name="Int. J. Syst. Evol. Microbiol.">
        <title>Streptomyces cyaneochromogenes sp. nov., a blue pigment-producing actinomycete from manganese-contaminated soil.</title>
        <authorList>
            <person name="Tang X."/>
            <person name="Zhao J."/>
            <person name="Li K."/>
            <person name="Chen Z."/>
            <person name="Sun Y."/>
            <person name="Gao J."/>
        </authorList>
    </citation>
    <scope>NUCLEOTIDE SEQUENCE [LARGE SCALE GENOMIC DNA]</scope>
    <source>
        <strain evidence="6 7">MK-45</strain>
    </source>
</reference>
<dbReference type="AlphaFoldDB" id="A0A3Q9ESN1"/>
<dbReference type="Proteomes" id="UP000280298">
    <property type="component" value="Chromosome"/>
</dbReference>
<dbReference type="GO" id="GO:0004315">
    <property type="term" value="F:3-oxoacyl-[acyl-carrier-protein] synthase activity"/>
    <property type="evidence" value="ECO:0007669"/>
    <property type="project" value="TreeGrafter"/>
</dbReference>
<dbReference type="SMART" id="SM00825">
    <property type="entry name" value="PKS_KS"/>
    <property type="match status" value="1"/>
</dbReference>
<dbReference type="InterPro" id="IPR000794">
    <property type="entry name" value="Beta-ketoacyl_synthase"/>
</dbReference>
<dbReference type="FunFam" id="3.40.47.10:FF:000089">
    <property type="entry name" value="Putative polyketide beta-ketoacyl synthase 2"/>
    <property type="match status" value="1"/>
</dbReference>
<evidence type="ECO:0000259" key="5">
    <source>
        <dbReference type="PROSITE" id="PS52004"/>
    </source>
</evidence>
<sequence>MSTSAVVTGLGVAAPNGLGTDEYWKATLVGRSGIGPITRFDPSSYPARLAGEVPGFVAQEHIPGRLIPQTDRMTQLALAATDWALRDAGVEPGELPAFDMGVVTASSSGGFEFGQGELRKLWSQGSEYVSAYQSFAWFYAVNSGQISIRNGMKGPSGVVVSDQAGGLDALAQARRQIRKGTPLVVSGGVDASICTWGWVAQLAGGRLSTSDDPARAYVPFDAEARGHVPGEGGAILIVEDAAAARRRGARVYGEIAGYAATFDPGPETGRDPGLGKAIELALADAGAQPSDIDVVFADAAAVPELDRAEAEAINAVFGPRGVPVTAPKTMTGRLYSGAAALDVATALLAVQDGVIPPTSNVEPAADHDLDLVTGEPRRLPVRSALVLARGHGGFNSALVVRAV</sequence>
<evidence type="ECO:0000256" key="4">
    <source>
        <dbReference type="RuleBase" id="RU003694"/>
    </source>
</evidence>
<dbReference type="Pfam" id="PF00109">
    <property type="entry name" value="ketoacyl-synt"/>
    <property type="match status" value="1"/>
</dbReference>
<feature type="domain" description="Ketosynthase family 3 (KS3)" evidence="5">
    <location>
        <begin position="2"/>
        <end position="402"/>
    </location>
</feature>
<name>A0A3Q9ESN1_9ACTN</name>
<dbReference type="OrthoDB" id="416758at2"/>
<dbReference type="PROSITE" id="PS52004">
    <property type="entry name" value="KS3_2"/>
    <property type="match status" value="1"/>
</dbReference>
<accession>A0A3Q9ESN1</accession>
<dbReference type="InterPro" id="IPR020841">
    <property type="entry name" value="PKS_Beta-ketoAc_synthase_dom"/>
</dbReference>
<gene>
    <name evidence="6" type="ORF">EJ357_34775</name>
</gene>
<proteinExistence type="inferred from homology"/>
<evidence type="ECO:0000256" key="3">
    <source>
        <dbReference type="ARBA" id="ARBA00023315"/>
    </source>
</evidence>
<dbReference type="EMBL" id="CP034539">
    <property type="protein sequence ID" value="AZQ37986.1"/>
    <property type="molecule type" value="Genomic_DNA"/>
</dbReference>
<dbReference type="Gene3D" id="3.40.47.10">
    <property type="match status" value="2"/>
</dbReference>
<comment type="similarity">
    <text evidence="1 4">Belongs to the thiolase-like superfamily. Beta-ketoacyl-ACP synthases family.</text>
</comment>
<dbReference type="PANTHER" id="PTHR11712:SF322">
    <property type="entry name" value="POLYKETIDE BETA-KETOACYL SYNTHASE 2-RELATED"/>
    <property type="match status" value="1"/>
</dbReference>
<dbReference type="SUPFAM" id="SSF53901">
    <property type="entry name" value="Thiolase-like"/>
    <property type="match status" value="2"/>
</dbReference>
<evidence type="ECO:0000256" key="1">
    <source>
        <dbReference type="ARBA" id="ARBA00008467"/>
    </source>
</evidence>
<dbReference type="Pfam" id="PF02801">
    <property type="entry name" value="Ketoacyl-synt_C"/>
    <property type="match status" value="1"/>
</dbReference>